<evidence type="ECO:0000313" key="2">
    <source>
        <dbReference type="Proteomes" id="UP000886523"/>
    </source>
</evidence>
<dbReference type="OrthoDB" id="3264224at2759"/>
<comment type="caution">
    <text evidence="1">The sequence shown here is derived from an EMBL/GenBank/DDBJ whole genome shotgun (WGS) entry which is preliminary data.</text>
</comment>
<reference evidence="1" key="1">
    <citation type="journal article" date="2020" name="Nat. Commun.">
        <title>Large-scale genome sequencing of mycorrhizal fungi provides insights into the early evolution of symbiotic traits.</title>
        <authorList>
            <person name="Miyauchi S."/>
            <person name="Kiss E."/>
            <person name="Kuo A."/>
            <person name="Drula E."/>
            <person name="Kohler A."/>
            <person name="Sanchez-Garcia M."/>
            <person name="Morin E."/>
            <person name="Andreopoulos B."/>
            <person name="Barry K.W."/>
            <person name="Bonito G."/>
            <person name="Buee M."/>
            <person name="Carver A."/>
            <person name="Chen C."/>
            <person name="Cichocki N."/>
            <person name="Clum A."/>
            <person name="Culley D."/>
            <person name="Crous P.W."/>
            <person name="Fauchery L."/>
            <person name="Girlanda M."/>
            <person name="Hayes R.D."/>
            <person name="Keri Z."/>
            <person name="LaButti K."/>
            <person name="Lipzen A."/>
            <person name="Lombard V."/>
            <person name="Magnuson J."/>
            <person name="Maillard F."/>
            <person name="Murat C."/>
            <person name="Nolan M."/>
            <person name="Ohm R.A."/>
            <person name="Pangilinan J."/>
            <person name="Pereira M.F."/>
            <person name="Perotto S."/>
            <person name="Peter M."/>
            <person name="Pfister S."/>
            <person name="Riley R."/>
            <person name="Sitrit Y."/>
            <person name="Stielow J.B."/>
            <person name="Szollosi G."/>
            <person name="Zifcakova L."/>
            <person name="Stursova M."/>
            <person name="Spatafora J.W."/>
            <person name="Tedersoo L."/>
            <person name="Vaario L.M."/>
            <person name="Yamada A."/>
            <person name="Yan M."/>
            <person name="Wang P."/>
            <person name="Xu J."/>
            <person name="Bruns T."/>
            <person name="Baldrian P."/>
            <person name="Vilgalys R."/>
            <person name="Dunand C."/>
            <person name="Henrissat B."/>
            <person name="Grigoriev I.V."/>
            <person name="Hibbett D."/>
            <person name="Nagy L.G."/>
            <person name="Martin F.M."/>
        </authorList>
    </citation>
    <scope>NUCLEOTIDE SEQUENCE</scope>
    <source>
        <strain evidence="1">UP504</strain>
    </source>
</reference>
<proteinExistence type="predicted"/>
<gene>
    <name evidence="1" type="ORF">BS47DRAFT_582491</name>
</gene>
<protein>
    <submittedName>
        <fullName evidence="1">Uncharacterized protein</fullName>
    </submittedName>
</protein>
<accession>A0A9P6B3V1</accession>
<dbReference type="EMBL" id="MU128935">
    <property type="protein sequence ID" value="KAF9516902.1"/>
    <property type="molecule type" value="Genomic_DNA"/>
</dbReference>
<name>A0A9P6B3V1_9AGAM</name>
<dbReference type="AlphaFoldDB" id="A0A9P6B3V1"/>
<evidence type="ECO:0000313" key="1">
    <source>
        <dbReference type="EMBL" id="KAF9516902.1"/>
    </source>
</evidence>
<sequence>MIFVFVPVHLEYTLTEILKNPYGASVDHHFVLPGSSSSKTTGPDLGLGTQLPIEQRDELQEALDEIYGLDLASSEDDISDSARLLCIIPYICTKSLKFVAATDTQHVFSRPHEQANT</sequence>
<dbReference type="Proteomes" id="UP000886523">
    <property type="component" value="Unassembled WGS sequence"/>
</dbReference>
<keyword evidence="2" id="KW-1185">Reference proteome</keyword>
<organism evidence="1 2">
    <name type="scientific">Hydnum rufescens UP504</name>
    <dbReference type="NCBI Taxonomy" id="1448309"/>
    <lineage>
        <taxon>Eukaryota</taxon>
        <taxon>Fungi</taxon>
        <taxon>Dikarya</taxon>
        <taxon>Basidiomycota</taxon>
        <taxon>Agaricomycotina</taxon>
        <taxon>Agaricomycetes</taxon>
        <taxon>Cantharellales</taxon>
        <taxon>Hydnaceae</taxon>
        <taxon>Hydnum</taxon>
    </lineage>
</organism>